<dbReference type="KEGG" id="dzi:111313664"/>
<accession>A0A6P6AYV5</accession>
<dbReference type="SMART" id="SM00061">
    <property type="entry name" value="MATH"/>
    <property type="match status" value="2"/>
</dbReference>
<organism evidence="2 3">
    <name type="scientific">Durio zibethinus</name>
    <name type="common">Durian</name>
    <dbReference type="NCBI Taxonomy" id="66656"/>
    <lineage>
        <taxon>Eukaryota</taxon>
        <taxon>Viridiplantae</taxon>
        <taxon>Streptophyta</taxon>
        <taxon>Embryophyta</taxon>
        <taxon>Tracheophyta</taxon>
        <taxon>Spermatophyta</taxon>
        <taxon>Magnoliopsida</taxon>
        <taxon>eudicotyledons</taxon>
        <taxon>Gunneridae</taxon>
        <taxon>Pentapetalae</taxon>
        <taxon>rosids</taxon>
        <taxon>malvids</taxon>
        <taxon>Malvales</taxon>
        <taxon>Malvaceae</taxon>
        <taxon>Helicteroideae</taxon>
        <taxon>Durio</taxon>
    </lineage>
</organism>
<dbReference type="PANTHER" id="PTHR46162">
    <property type="entry name" value="TRAF-LIKE FAMILY PROTEIN"/>
    <property type="match status" value="1"/>
</dbReference>
<keyword evidence="2" id="KW-1185">Reference proteome</keyword>
<dbReference type="AlphaFoldDB" id="A0A6P6AYV5"/>
<dbReference type="Gene3D" id="2.60.210.10">
    <property type="entry name" value="Apoptosis, Tumor Necrosis Factor Receptor Associated Protein 2, Chain A"/>
    <property type="match status" value="2"/>
</dbReference>
<dbReference type="InterPro" id="IPR008974">
    <property type="entry name" value="TRAF-like"/>
</dbReference>
<proteinExistence type="predicted"/>
<dbReference type="SUPFAM" id="SSF49599">
    <property type="entry name" value="TRAF domain-like"/>
    <property type="match status" value="2"/>
</dbReference>
<gene>
    <name evidence="3" type="primary">LOC111313664</name>
</gene>
<dbReference type="Proteomes" id="UP000515121">
    <property type="component" value="Unplaced"/>
</dbReference>
<dbReference type="InterPro" id="IPR002083">
    <property type="entry name" value="MATH/TRAF_dom"/>
</dbReference>
<reference evidence="3" key="1">
    <citation type="submission" date="2025-08" db="UniProtKB">
        <authorList>
            <consortium name="RefSeq"/>
        </authorList>
    </citation>
    <scope>IDENTIFICATION</scope>
    <source>
        <tissue evidence="3">Fruit stalk</tissue>
    </source>
</reference>
<dbReference type="OrthoDB" id="986211at2759"/>
<evidence type="ECO:0000259" key="1">
    <source>
        <dbReference type="PROSITE" id="PS50144"/>
    </source>
</evidence>
<dbReference type="Pfam" id="PF22486">
    <property type="entry name" value="MATH_2"/>
    <property type="match status" value="2"/>
</dbReference>
<evidence type="ECO:0000313" key="3">
    <source>
        <dbReference type="RefSeq" id="XP_022770064.1"/>
    </source>
</evidence>
<dbReference type="PANTHER" id="PTHR46162:SF40">
    <property type="entry name" value="TRAF-LIKE FAMILY PROTEIN"/>
    <property type="match status" value="1"/>
</dbReference>
<name>A0A6P6AYV5_DURZI</name>
<dbReference type="GeneID" id="111313664"/>
<feature type="domain" description="MATH" evidence="1">
    <location>
        <begin position="269"/>
        <end position="396"/>
    </location>
</feature>
<evidence type="ECO:0000313" key="2">
    <source>
        <dbReference type="Proteomes" id="UP000515121"/>
    </source>
</evidence>
<dbReference type="RefSeq" id="XP_022770064.1">
    <property type="nucleotide sequence ID" value="XM_022914329.1"/>
</dbReference>
<dbReference type="PROSITE" id="PS50144">
    <property type="entry name" value="MATH"/>
    <property type="match status" value="2"/>
</dbReference>
<feature type="domain" description="MATH" evidence="1">
    <location>
        <begin position="102"/>
        <end position="249"/>
    </location>
</feature>
<protein>
    <submittedName>
        <fullName evidence="3">Uncharacterized protein LOC111313664</fullName>
    </submittedName>
</protein>
<dbReference type="CDD" id="cd00121">
    <property type="entry name" value="MATH"/>
    <property type="match status" value="2"/>
</dbReference>
<sequence>MPSSSNFLLVPKVLFTCDACIPIFLCRTQASPPLTVCLCKTQTSPVFFDYVTTHVALISQSLILPLYHCSNLHLHSTMKNNFLSSGSSSNSEIVRYKRDIPPAHYSFKIESLSLLLNTKVEKIESGIFEAGGYKWRMVLYPSGNTKSNGQHYISLYLANEETKVLPQRWEVNAELKLFVFDQKEDNYLTVQGVCIYILINACAARFVHNLNCHNVSPLHHIHDHELHLNFDMRNYGFLCDDSCVFGPEVFVIKPKGNYECLSMVKEPAHSTLTLKLEKFSTIDETAHFSKAFTVGGRKWKIKVYPKGFGKEKGDWFSVYLVLSDSDALPPKGKVYAEYKLRVLDQRRDQHVEKSVKHWYTALEISRGYHNMIRLGDLHEKSKGFVMNDTLIVEAQIVVISVTMFLD</sequence>